<accession>A0ABP6T348</accession>
<evidence type="ECO:0008006" key="4">
    <source>
        <dbReference type="Google" id="ProtNLM"/>
    </source>
</evidence>
<keyword evidence="1" id="KW-0472">Membrane</keyword>
<keyword evidence="3" id="KW-1185">Reference proteome</keyword>
<evidence type="ECO:0000313" key="3">
    <source>
        <dbReference type="Proteomes" id="UP001501676"/>
    </source>
</evidence>
<protein>
    <recommendedName>
        <fullName evidence="4">PH domain-containing protein</fullName>
    </recommendedName>
</protein>
<feature type="transmembrane region" description="Helical" evidence="1">
    <location>
        <begin position="69"/>
        <end position="87"/>
    </location>
</feature>
<dbReference type="Proteomes" id="UP001501676">
    <property type="component" value="Unassembled WGS sequence"/>
</dbReference>
<gene>
    <name evidence="2" type="ORF">GCM10020369_48820</name>
</gene>
<sequence>MLFEVRIYRNLARWVFRRPDVRGESIEPFGYAQLITPVLSLWIVASAVETVVVHFLLPWEGIRLAADVLGLWGLVWMLGFLGGMRVYPHLLTPSALRVRHGGSIDLVVPWDVVERVTVTKSELPSSMRTLHETETERGTALQVGVGGETNVHAVLRRPTRVRTPRGERDIVAVSFFTDDPRALVARAKEHVAAHAAIS</sequence>
<reference evidence="3" key="1">
    <citation type="journal article" date="2019" name="Int. J. Syst. Evol. Microbiol.">
        <title>The Global Catalogue of Microorganisms (GCM) 10K type strain sequencing project: providing services to taxonomists for standard genome sequencing and annotation.</title>
        <authorList>
            <consortium name="The Broad Institute Genomics Platform"/>
            <consortium name="The Broad Institute Genome Sequencing Center for Infectious Disease"/>
            <person name="Wu L."/>
            <person name="Ma J."/>
        </authorList>
    </citation>
    <scope>NUCLEOTIDE SEQUENCE [LARGE SCALE GENOMIC DNA]</scope>
    <source>
        <strain evidence="3">JCM 9458</strain>
    </source>
</reference>
<keyword evidence="1" id="KW-0812">Transmembrane</keyword>
<evidence type="ECO:0000313" key="2">
    <source>
        <dbReference type="EMBL" id="GAA3391320.1"/>
    </source>
</evidence>
<organism evidence="2 3">
    <name type="scientific">Cryptosporangium minutisporangium</name>
    <dbReference type="NCBI Taxonomy" id="113569"/>
    <lineage>
        <taxon>Bacteria</taxon>
        <taxon>Bacillati</taxon>
        <taxon>Actinomycetota</taxon>
        <taxon>Actinomycetes</taxon>
        <taxon>Cryptosporangiales</taxon>
        <taxon>Cryptosporangiaceae</taxon>
        <taxon>Cryptosporangium</taxon>
    </lineage>
</organism>
<proteinExistence type="predicted"/>
<comment type="caution">
    <text evidence="2">The sequence shown here is derived from an EMBL/GenBank/DDBJ whole genome shotgun (WGS) entry which is preliminary data.</text>
</comment>
<name>A0ABP6T348_9ACTN</name>
<feature type="transmembrane region" description="Helical" evidence="1">
    <location>
        <begin position="34"/>
        <end position="57"/>
    </location>
</feature>
<evidence type="ECO:0000256" key="1">
    <source>
        <dbReference type="SAM" id="Phobius"/>
    </source>
</evidence>
<keyword evidence="1" id="KW-1133">Transmembrane helix</keyword>
<dbReference type="EMBL" id="BAAAYN010000031">
    <property type="protein sequence ID" value="GAA3391320.1"/>
    <property type="molecule type" value="Genomic_DNA"/>
</dbReference>